<feature type="domain" description="Bacterial Ig" evidence="2">
    <location>
        <begin position="625"/>
        <end position="702"/>
    </location>
</feature>
<comment type="caution">
    <text evidence="3">The sequence shown here is derived from an EMBL/GenBank/DDBJ whole genome shotgun (WGS) entry which is preliminary data.</text>
</comment>
<feature type="domain" description="Bacterial Ig" evidence="2">
    <location>
        <begin position="544"/>
        <end position="619"/>
    </location>
</feature>
<dbReference type="SUPFAM" id="SSF51126">
    <property type="entry name" value="Pectin lyase-like"/>
    <property type="match status" value="1"/>
</dbReference>
<dbReference type="EMBL" id="NOII01000003">
    <property type="protein sequence ID" value="OYD57474.1"/>
    <property type="molecule type" value="Genomic_DNA"/>
</dbReference>
<sequence length="703" mass="73980">MRKKWSLIVLAAGLVASSVQTYNTNPVMVSAQEQGTVVTESILEDTVWTKDKSPYILQSGLFIASGKTLTIEPGVKVEGQSSSFTELLIEGSLDAKGTAEDRIVFENVYLKGTNFIGSRIAISNSDVSRPFGGFLLTVPGNFSDIQLLNNSFSGGSVILGNMKNTSSVEGNLFAKKASLSVSNGSGLVTVKRNTFDNGDSESSTADFEMNCSDPNCSAPNILVQENNFLGSGHIKVKLNGSKNLEFNGDSNYWGTQEPDTINSLIVDGKDFSNNNLLSIGNPAQKPFANGWPAGEEAAPKVSDLTSEDAYVSGVATPGHIVQVWKNDDLIGSGKAVAADGGIFNIAIDSQNAGDKLEVVALKPISGYVSAPAIVTVKQYIPRFYEVSEVTDQSVSVTGRTAPYAELKILNGTALVGSGTADYVGYFNISFLAKQPGGTVLDVNVRTTKGSERTYSIAVVDNTAPAAPKVNPVSNKSVYVTGTTERGAVVSVQAGGKSYTGAADSYGKFRIAIPVQKAGTAITVTAKDAAGNVSAPVTVKATKIAPDVPAVTSISNKASVVTGTAERYSTVKVQIGSKIYSAKADGYGKYKVSIPVQNTGMTVYVTATDKYSRVSLAKVTKVYRAAPNMPAVSPVRYTSTLVKGKTEPSIMAYAKIGTKVYSTKSAADGTFNITIPKQKKGIKIYVTAKDAKSMVSAARVVTVY</sequence>
<reference evidence="3 4" key="1">
    <citation type="submission" date="2017-07" db="EMBL/GenBank/DDBJ databases">
        <title>Fictibacillus sp. nov. GDSW-R2A3 Genome sequencing and assembly.</title>
        <authorList>
            <person name="Mayilraj S."/>
        </authorList>
    </citation>
    <scope>NUCLEOTIDE SEQUENCE [LARGE SCALE GENOMIC DNA]</scope>
    <source>
        <strain evidence="3 4">GDSW-R2A3</strain>
    </source>
</reference>
<feature type="chain" id="PRO_5038411464" description="Bacterial Ig domain-containing protein" evidence="1">
    <location>
        <begin position="22"/>
        <end position="703"/>
    </location>
</feature>
<dbReference type="Gene3D" id="2.60.40.10">
    <property type="entry name" value="Immunoglobulins"/>
    <property type="match status" value="2"/>
</dbReference>
<evidence type="ECO:0000313" key="4">
    <source>
        <dbReference type="Proteomes" id="UP000215059"/>
    </source>
</evidence>
<dbReference type="InterPro" id="IPR011050">
    <property type="entry name" value="Pectin_lyase_fold/virulence"/>
</dbReference>
<dbReference type="OrthoDB" id="1495777at2"/>
<feature type="domain" description="Bacterial Ig" evidence="2">
    <location>
        <begin position="386"/>
        <end position="450"/>
    </location>
</feature>
<proteinExistence type="predicted"/>
<name>A0A235F8S5_9BACL</name>
<dbReference type="AlphaFoldDB" id="A0A235F8S5"/>
<feature type="domain" description="Bacterial Ig" evidence="2">
    <location>
        <begin position="463"/>
        <end position="541"/>
    </location>
</feature>
<feature type="signal peptide" evidence="1">
    <location>
        <begin position="1"/>
        <end position="21"/>
    </location>
</feature>
<dbReference type="Proteomes" id="UP000215059">
    <property type="component" value="Unassembled WGS sequence"/>
</dbReference>
<protein>
    <recommendedName>
        <fullName evidence="2">Bacterial Ig domain-containing protein</fullName>
    </recommendedName>
</protein>
<accession>A0A235F8S5</accession>
<feature type="domain" description="Bacterial Ig" evidence="2">
    <location>
        <begin position="298"/>
        <end position="377"/>
    </location>
</feature>
<dbReference type="InterPro" id="IPR013783">
    <property type="entry name" value="Ig-like_fold"/>
</dbReference>
<organism evidence="3 4">
    <name type="scientific">Fictibacillus aquaticus</name>
    <dbReference type="NCBI Taxonomy" id="2021314"/>
    <lineage>
        <taxon>Bacteria</taxon>
        <taxon>Bacillati</taxon>
        <taxon>Bacillota</taxon>
        <taxon>Bacilli</taxon>
        <taxon>Bacillales</taxon>
        <taxon>Fictibacillaceae</taxon>
        <taxon>Fictibacillus</taxon>
    </lineage>
</organism>
<evidence type="ECO:0000256" key="1">
    <source>
        <dbReference type="SAM" id="SignalP"/>
    </source>
</evidence>
<dbReference type="NCBIfam" id="NF033510">
    <property type="entry name" value="Ca_tandemer"/>
    <property type="match status" value="2"/>
</dbReference>
<dbReference type="RefSeq" id="WP_094252824.1">
    <property type="nucleotide sequence ID" value="NZ_JBHLXL010000001.1"/>
</dbReference>
<evidence type="ECO:0000313" key="3">
    <source>
        <dbReference type="EMBL" id="OYD57474.1"/>
    </source>
</evidence>
<gene>
    <name evidence="3" type="ORF">CGZ90_12415</name>
</gene>
<keyword evidence="1" id="KW-0732">Signal</keyword>
<dbReference type="Pfam" id="PF17936">
    <property type="entry name" value="Big_6"/>
    <property type="match status" value="5"/>
</dbReference>
<evidence type="ECO:0000259" key="2">
    <source>
        <dbReference type="Pfam" id="PF17936"/>
    </source>
</evidence>
<dbReference type="InterPro" id="IPR041498">
    <property type="entry name" value="Big_6"/>
</dbReference>
<keyword evidence="4" id="KW-1185">Reference proteome</keyword>